<protein>
    <recommendedName>
        <fullName evidence="8">Ammonium transporter</fullName>
    </recommendedName>
</protein>
<keyword evidence="3 8" id="KW-0813">Transport</keyword>
<evidence type="ECO:0000313" key="10">
    <source>
        <dbReference type="EMBL" id="MBK1876952.1"/>
    </source>
</evidence>
<dbReference type="PANTHER" id="PTHR11730">
    <property type="entry name" value="AMMONIUM TRANSPORTER"/>
    <property type="match status" value="1"/>
</dbReference>
<feature type="transmembrane region" description="Helical" evidence="8">
    <location>
        <begin position="320"/>
        <end position="336"/>
    </location>
</feature>
<dbReference type="Pfam" id="PF00909">
    <property type="entry name" value="Ammonium_transp"/>
    <property type="match status" value="1"/>
</dbReference>
<dbReference type="InterPro" id="IPR029020">
    <property type="entry name" value="Ammonium/urea_transptr"/>
</dbReference>
<evidence type="ECO:0000256" key="2">
    <source>
        <dbReference type="ARBA" id="ARBA00005887"/>
    </source>
</evidence>
<accession>A0A934VP62</accession>
<feature type="domain" description="Ammonium transporter AmtB-like" evidence="9">
    <location>
        <begin position="60"/>
        <end position="448"/>
    </location>
</feature>
<dbReference type="EMBL" id="JAENIL010000013">
    <property type="protein sequence ID" value="MBK1876952.1"/>
    <property type="molecule type" value="Genomic_DNA"/>
</dbReference>
<evidence type="ECO:0000259" key="9">
    <source>
        <dbReference type="Pfam" id="PF00909"/>
    </source>
</evidence>
<name>A0A934VP62_9BACT</name>
<dbReference type="GO" id="GO:0097272">
    <property type="term" value="P:ammonium homeostasis"/>
    <property type="evidence" value="ECO:0007669"/>
    <property type="project" value="TreeGrafter"/>
</dbReference>
<dbReference type="InterPro" id="IPR001905">
    <property type="entry name" value="Ammonium_transpt"/>
</dbReference>
<organism evidence="10 11">
    <name type="scientific">Pelagicoccus mobilis</name>
    <dbReference type="NCBI Taxonomy" id="415221"/>
    <lineage>
        <taxon>Bacteria</taxon>
        <taxon>Pseudomonadati</taxon>
        <taxon>Verrucomicrobiota</taxon>
        <taxon>Opitutia</taxon>
        <taxon>Puniceicoccales</taxon>
        <taxon>Pelagicoccaceae</taxon>
        <taxon>Pelagicoccus</taxon>
    </lineage>
</organism>
<reference evidence="10" key="1">
    <citation type="submission" date="2021-01" db="EMBL/GenBank/DDBJ databases">
        <title>Modified the classification status of verrucomicrobia.</title>
        <authorList>
            <person name="Feng X."/>
        </authorList>
    </citation>
    <scope>NUCLEOTIDE SEQUENCE</scope>
    <source>
        <strain evidence="10">KCTC 13126</strain>
    </source>
</reference>
<evidence type="ECO:0000256" key="5">
    <source>
        <dbReference type="ARBA" id="ARBA00022989"/>
    </source>
</evidence>
<keyword evidence="11" id="KW-1185">Reference proteome</keyword>
<dbReference type="NCBIfam" id="TIGR00836">
    <property type="entry name" value="amt"/>
    <property type="match status" value="1"/>
</dbReference>
<dbReference type="SUPFAM" id="SSF111352">
    <property type="entry name" value="Ammonium transporter"/>
    <property type="match status" value="1"/>
</dbReference>
<evidence type="ECO:0000256" key="8">
    <source>
        <dbReference type="RuleBase" id="RU362002"/>
    </source>
</evidence>
<dbReference type="PROSITE" id="PS01219">
    <property type="entry name" value="AMMONIUM_TRANSP"/>
    <property type="match status" value="1"/>
</dbReference>
<keyword evidence="7 8" id="KW-0924">Ammonia transport</keyword>
<comment type="subcellular location">
    <subcellularLocation>
        <location evidence="8">Cell membrane</location>
        <topology evidence="8">Multi-pass membrane protein</topology>
    </subcellularLocation>
    <subcellularLocation>
        <location evidence="1">Membrane</location>
        <topology evidence="1">Multi-pass membrane protein</topology>
    </subcellularLocation>
</comment>
<dbReference type="InterPro" id="IPR024041">
    <property type="entry name" value="NH4_transpt_AmtB-like_dom"/>
</dbReference>
<feature type="transmembrane region" description="Helical" evidence="8">
    <location>
        <begin position="257"/>
        <end position="274"/>
    </location>
</feature>
<proteinExistence type="inferred from homology"/>
<dbReference type="RefSeq" id="WP_200355168.1">
    <property type="nucleotide sequence ID" value="NZ_JAENIL010000013.1"/>
</dbReference>
<keyword evidence="4 8" id="KW-0812">Transmembrane</keyword>
<feature type="transmembrane region" description="Helical" evidence="8">
    <location>
        <begin position="397"/>
        <end position="421"/>
    </location>
</feature>
<sequence length="451" mass="48311">MKNAANFQRILRFALLIAAFSFAFIGAQESLAQHRVTEGNYDEYIDTITSEESFFTIGNLWLVVCAVLVFMMHLGFATLESGLTRSKNTINIIFKNLFVISSGLILYALVGFRTMYPGTEFNGIMSLGFWIDVNPADYLDIMSAKYANYTWWTDFIFQAMFAATAATIVSGAVAERVKLSSFMVFTVLIVGLAYPIAGSWEWGSGWLDRNGFHDFAGSSVVHAFGGFAALACVLLLGPRRGKYGTDGPKKPIIGHSMPLASVGVFLLWFGWFGFNGGSVLSAHPEQIGLVVTNTALAGAGGCLAAMIATQLVLKKPDVSMALNGVLAGLVGITAGADSMMPGPALLVGAISGALVVFAILFFEKIKVDDPVGATSVHGVCGTWGTLAVGIFGEAPFLWQLIGSMSYALFAFAFSFIVFLAIKLIMGIRVSAEEEDVGLDISEHGQEAYSLD</sequence>
<feature type="transmembrane region" description="Helical" evidence="8">
    <location>
        <begin position="220"/>
        <end position="237"/>
    </location>
</feature>
<feature type="transmembrane region" description="Helical" evidence="8">
    <location>
        <begin position="374"/>
        <end position="391"/>
    </location>
</feature>
<dbReference type="Proteomes" id="UP000617628">
    <property type="component" value="Unassembled WGS sequence"/>
</dbReference>
<dbReference type="Gene3D" id="1.10.3430.10">
    <property type="entry name" value="Ammonium transporter AmtB like domains"/>
    <property type="match status" value="1"/>
</dbReference>
<keyword evidence="6 8" id="KW-0472">Membrane</keyword>
<comment type="similarity">
    <text evidence="2 8">Belongs to the ammonia transporter channel (TC 1.A.11.2) family.</text>
</comment>
<feature type="transmembrane region" description="Helical" evidence="8">
    <location>
        <begin position="56"/>
        <end position="76"/>
    </location>
</feature>
<feature type="transmembrane region" description="Helical" evidence="8">
    <location>
        <begin position="286"/>
        <end position="308"/>
    </location>
</feature>
<comment type="caution">
    <text evidence="10">The sequence shown here is derived from an EMBL/GenBank/DDBJ whole genome shotgun (WGS) entry which is preliminary data.</text>
</comment>
<feature type="transmembrane region" description="Helical" evidence="8">
    <location>
        <begin position="97"/>
        <end position="116"/>
    </location>
</feature>
<feature type="transmembrane region" description="Helical" evidence="8">
    <location>
        <begin position="181"/>
        <end position="200"/>
    </location>
</feature>
<gene>
    <name evidence="10" type="primary">amt</name>
    <name evidence="10" type="ORF">JIN87_08740</name>
</gene>
<dbReference type="InterPro" id="IPR002229">
    <property type="entry name" value="RhesusRHD"/>
</dbReference>
<evidence type="ECO:0000256" key="4">
    <source>
        <dbReference type="ARBA" id="ARBA00022692"/>
    </source>
</evidence>
<evidence type="ECO:0000256" key="3">
    <source>
        <dbReference type="ARBA" id="ARBA00022448"/>
    </source>
</evidence>
<keyword evidence="5 8" id="KW-1133">Transmembrane helix</keyword>
<evidence type="ECO:0000256" key="6">
    <source>
        <dbReference type="ARBA" id="ARBA00023136"/>
    </source>
</evidence>
<dbReference type="InterPro" id="IPR018047">
    <property type="entry name" value="Ammonium_transpt_CS"/>
</dbReference>
<dbReference type="GO" id="GO:0005886">
    <property type="term" value="C:plasma membrane"/>
    <property type="evidence" value="ECO:0007669"/>
    <property type="project" value="UniProtKB-SubCell"/>
</dbReference>
<feature type="transmembrane region" description="Helical" evidence="8">
    <location>
        <begin position="155"/>
        <end position="174"/>
    </location>
</feature>
<dbReference type="PANTHER" id="PTHR11730:SF62">
    <property type="entry name" value="AMMONIUM TRANSPORTER SLL1017-RELATED"/>
    <property type="match status" value="1"/>
</dbReference>
<dbReference type="AlphaFoldDB" id="A0A934VP62"/>
<evidence type="ECO:0000313" key="11">
    <source>
        <dbReference type="Proteomes" id="UP000617628"/>
    </source>
</evidence>
<evidence type="ECO:0000256" key="1">
    <source>
        <dbReference type="ARBA" id="ARBA00004141"/>
    </source>
</evidence>
<dbReference type="GO" id="GO:0008519">
    <property type="term" value="F:ammonium channel activity"/>
    <property type="evidence" value="ECO:0007669"/>
    <property type="project" value="InterPro"/>
</dbReference>
<feature type="transmembrane region" description="Helical" evidence="8">
    <location>
        <begin position="342"/>
        <end position="362"/>
    </location>
</feature>
<dbReference type="PRINTS" id="PR00342">
    <property type="entry name" value="RHESUSRHD"/>
</dbReference>
<evidence type="ECO:0000256" key="7">
    <source>
        <dbReference type="ARBA" id="ARBA00023177"/>
    </source>
</evidence>